<protein>
    <submittedName>
        <fullName evidence="1">Uncharacterized protein</fullName>
    </submittedName>
</protein>
<reference evidence="1" key="1">
    <citation type="journal article" date="2021" name="Proc. Natl. Acad. Sci. U.S.A.">
        <title>A Catalog of Tens of Thousands of Viruses from Human Metagenomes Reveals Hidden Associations with Chronic Diseases.</title>
        <authorList>
            <person name="Tisza M.J."/>
            <person name="Buck C.B."/>
        </authorList>
    </citation>
    <scope>NUCLEOTIDE SEQUENCE</scope>
    <source>
        <strain evidence="1">CtdHi7</strain>
    </source>
</reference>
<proteinExistence type="predicted"/>
<dbReference type="EMBL" id="BK015985">
    <property type="protein sequence ID" value="DAF88446.1"/>
    <property type="molecule type" value="Genomic_DNA"/>
</dbReference>
<evidence type="ECO:0000313" key="1">
    <source>
        <dbReference type="EMBL" id="DAF88446.1"/>
    </source>
</evidence>
<organism evidence="1">
    <name type="scientific">Siphoviridae sp. ctdHi7</name>
    <dbReference type="NCBI Taxonomy" id="2825577"/>
    <lineage>
        <taxon>Viruses</taxon>
        <taxon>Duplodnaviria</taxon>
        <taxon>Heunggongvirae</taxon>
        <taxon>Uroviricota</taxon>
        <taxon>Caudoviricetes</taxon>
    </lineage>
</organism>
<sequence>MQAVLQKDELKTLSEEYLAEPLSDTEYEEAKAQAKRKLARIIEREGDSDGERRKPYYLAQLIAEAVRSERFSAFTLELGELFRYAEEEHKRQIQQRKKEMPAAKAAGQI</sequence>
<name>A0A8S5U1Y6_9CAUD</name>
<accession>A0A8S5U1Y6</accession>